<sequence length="181" mass="21096">MKNVLTLLFIALSLQSCGQDKFKYSDKETEQFLIAIAKNAKTEISFITENEKKPTDNFLLVSRFPLSEKHLEEYNKNGTIKNTFNDLPDFTTFTFKSYELVNEKKEKVNLVENAIGDYLQKFALWKYNGILFHNVGIEITLNRKFEKLNGFIIIEFEMPNGMKKETKILVNISIFDKVTEE</sequence>
<evidence type="ECO:0000313" key="1">
    <source>
        <dbReference type="EMBL" id="RMA72562.1"/>
    </source>
</evidence>
<organism evidence="1 2">
    <name type="scientific">Flavobacterium weaverense</name>
    <dbReference type="NCBI Taxonomy" id="271156"/>
    <lineage>
        <taxon>Bacteria</taxon>
        <taxon>Pseudomonadati</taxon>
        <taxon>Bacteroidota</taxon>
        <taxon>Flavobacteriia</taxon>
        <taxon>Flavobacteriales</taxon>
        <taxon>Flavobacteriaceae</taxon>
        <taxon>Flavobacterium</taxon>
    </lineage>
</organism>
<evidence type="ECO:0008006" key="3">
    <source>
        <dbReference type="Google" id="ProtNLM"/>
    </source>
</evidence>
<dbReference type="OrthoDB" id="8858598at2"/>
<dbReference type="Proteomes" id="UP000280368">
    <property type="component" value="Unassembled WGS sequence"/>
</dbReference>
<dbReference type="EMBL" id="REFH01000013">
    <property type="protein sequence ID" value="RMA72562.1"/>
    <property type="molecule type" value="Genomic_DNA"/>
</dbReference>
<reference evidence="1 2" key="1">
    <citation type="submission" date="2018-10" db="EMBL/GenBank/DDBJ databases">
        <title>Genomic Encyclopedia of Archaeal and Bacterial Type Strains, Phase II (KMG-II): from individual species to whole genera.</title>
        <authorList>
            <person name="Goeker M."/>
        </authorList>
    </citation>
    <scope>NUCLEOTIDE SEQUENCE [LARGE SCALE GENOMIC DNA]</scope>
    <source>
        <strain evidence="1 2">DSM 19727</strain>
    </source>
</reference>
<gene>
    <name evidence="1" type="ORF">BC961_2965</name>
</gene>
<dbReference type="PROSITE" id="PS51257">
    <property type="entry name" value="PROKAR_LIPOPROTEIN"/>
    <property type="match status" value="1"/>
</dbReference>
<accession>A0A3M0A0Q6</accession>
<dbReference type="AlphaFoldDB" id="A0A3M0A0Q6"/>
<name>A0A3M0A0Q6_9FLAO</name>
<keyword evidence="2" id="KW-1185">Reference proteome</keyword>
<protein>
    <recommendedName>
        <fullName evidence="3">Lipoprotein</fullName>
    </recommendedName>
</protein>
<dbReference type="RefSeq" id="WP_121926518.1">
    <property type="nucleotide sequence ID" value="NZ_CBCSGA010000011.1"/>
</dbReference>
<evidence type="ECO:0000313" key="2">
    <source>
        <dbReference type="Proteomes" id="UP000280368"/>
    </source>
</evidence>
<proteinExistence type="predicted"/>
<comment type="caution">
    <text evidence="1">The sequence shown here is derived from an EMBL/GenBank/DDBJ whole genome shotgun (WGS) entry which is preliminary data.</text>
</comment>